<feature type="signal peptide" evidence="1">
    <location>
        <begin position="1"/>
        <end position="20"/>
    </location>
</feature>
<proteinExistence type="predicted"/>
<dbReference type="RefSeq" id="WP_350244814.1">
    <property type="nucleotide sequence ID" value="NZ_CP158299.1"/>
</dbReference>
<accession>A0AAU7UE30</accession>
<gene>
    <name evidence="2" type="ORF">ABOD76_10620</name>
</gene>
<dbReference type="AlphaFoldDB" id="A0AAU7UE30"/>
<dbReference type="EMBL" id="CP158299">
    <property type="protein sequence ID" value="XBV86736.1"/>
    <property type="molecule type" value="Genomic_DNA"/>
</dbReference>
<feature type="chain" id="PRO_5043728301" evidence="1">
    <location>
        <begin position="21"/>
        <end position="132"/>
    </location>
</feature>
<evidence type="ECO:0000313" key="2">
    <source>
        <dbReference type="EMBL" id="XBV86736.1"/>
    </source>
</evidence>
<reference evidence="2" key="1">
    <citation type="submission" date="2024-06" db="EMBL/GenBank/DDBJ databases">
        <title>Draft Genome Sequence of Deinococcus sonorensis Type Strain KR-87, a Biofilm Producing Representative of the Genus Deinococcus.</title>
        <authorList>
            <person name="Boren L.S."/>
            <person name="Grosso R.A."/>
            <person name="Hugenberg-Cox A.N."/>
            <person name="Hill J.T.E."/>
            <person name="Albert C.M."/>
            <person name="Tuohy J.M."/>
        </authorList>
    </citation>
    <scope>NUCLEOTIDE SEQUENCE</scope>
    <source>
        <strain evidence="2">KR-87</strain>
    </source>
</reference>
<protein>
    <submittedName>
        <fullName evidence="2">Uncharacterized protein</fullName>
    </submittedName>
</protein>
<evidence type="ECO:0000256" key="1">
    <source>
        <dbReference type="SAM" id="SignalP"/>
    </source>
</evidence>
<dbReference type="KEGG" id="dsc:ABOD76_10620"/>
<keyword evidence="1" id="KW-0732">Signal</keyword>
<sequence>MKKLVLTALTALTLTATASAASVATITNGSDLQSGYDALFTEAGWQAISIPLTDVGGVQPSDLSIAATNLPEGVTLTLTGSEVVGNSLVLYVDTERSDTSTAVNALANVSLMSGGTALTDFQVPVVGVAYNQ</sequence>
<name>A0AAU7UE30_9DEIO</name>
<organism evidence="2">
    <name type="scientific">Deinococcus sonorensis KR-87</name>
    <dbReference type="NCBI Taxonomy" id="694439"/>
    <lineage>
        <taxon>Bacteria</taxon>
        <taxon>Thermotogati</taxon>
        <taxon>Deinococcota</taxon>
        <taxon>Deinococci</taxon>
        <taxon>Deinococcales</taxon>
        <taxon>Deinococcaceae</taxon>
        <taxon>Deinococcus</taxon>
    </lineage>
</organism>